<evidence type="ECO:0000313" key="12">
    <source>
        <dbReference type="EMBL" id="XBH16808.1"/>
    </source>
</evidence>
<dbReference type="InterPro" id="IPR005548">
    <property type="entry name" value="Cell_div_FtsQ/DivIB_C"/>
</dbReference>
<sequence>MPVSARGLPGMPIDMDDEDDAPRGRSKPRRFGEEPVRRWWRPATPIGRIFLATGVVAVFSTFAVGAYVLRSFLEHDSRFRIAGTSNIQATGLGQVSRAEMLPVFGEDIGRNVFFVPLNERRKQLEQIPWIEHATVMRLLPDQIRITVVERKPIAFLRQGAQVGLVDANGVLLTEPPSMMAQHHYSFPVVTGIDSRDPIASRRARMEVYQHLVSELDANGQHLSDQVSEIDLADPEDARVLMPEQGTDIVAHFGADHFLERYQRYKAHIAEWRQQYPNLAEVDLRYEQQVVLQMTGGANSAPAKLMPSEAIDGPADPPKAETVRPEVKAASPKAVAPKQVDTAKTKVHTPARPISKANNKAKAAKSKAAKTSATKTKHSDPKHTVKKSTPKPHPGTTATSQ</sequence>
<evidence type="ECO:0000256" key="4">
    <source>
        <dbReference type="ARBA" id="ARBA00022618"/>
    </source>
</evidence>
<keyword evidence="6 9" id="KW-1133">Transmembrane helix</keyword>
<feature type="compositionally biased region" description="Basic and acidic residues" evidence="10">
    <location>
        <begin position="317"/>
        <end position="326"/>
    </location>
</feature>
<dbReference type="EMBL" id="CP121196">
    <property type="protein sequence ID" value="XBH16808.1"/>
    <property type="molecule type" value="Genomic_DNA"/>
</dbReference>
<gene>
    <name evidence="9" type="primary">ftsQ</name>
    <name evidence="12" type="ORF">P8935_19805</name>
</gene>
<evidence type="ECO:0000256" key="5">
    <source>
        <dbReference type="ARBA" id="ARBA00022692"/>
    </source>
</evidence>
<feature type="region of interest" description="Disordered" evidence="10">
    <location>
        <begin position="297"/>
        <end position="400"/>
    </location>
</feature>
<keyword evidence="5 9" id="KW-0812">Transmembrane</keyword>
<evidence type="ECO:0000259" key="11">
    <source>
        <dbReference type="PROSITE" id="PS51779"/>
    </source>
</evidence>
<dbReference type="InterPro" id="IPR045335">
    <property type="entry name" value="FtsQ_C_sf"/>
</dbReference>
<comment type="function">
    <text evidence="9">Essential cell division protein.</text>
</comment>
<keyword evidence="2 9" id="KW-1003">Cell membrane</keyword>
<feature type="domain" description="POTRA" evidence="11">
    <location>
        <begin position="82"/>
        <end position="150"/>
    </location>
</feature>
<dbReference type="InterPro" id="IPR013685">
    <property type="entry name" value="POTRA_FtsQ_type"/>
</dbReference>
<comment type="subcellular location">
    <subcellularLocation>
        <location evidence="9">Cell membrane</location>
        <topology evidence="9">Single-pass type II membrane protein</topology>
    </subcellularLocation>
    <subcellularLocation>
        <location evidence="1">Membrane</location>
    </subcellularLocation>
    <text evidence="9">Localizes to the division septum.</text>
</comment>
<dbReference type="GO" id="GO:0090529">
    <property type="term" value="P:cell septum assembly"/>
    <property type="evidence" value="ECO:0007669"/>
    <property type="project" value="InterPro"/>
</dbReference>
<organism evidence="12">
    <name type="scientific">Telmatobacter sp. DSM 110680</name>
    <dbReference type="NCBI Taxonomy" id="3036704"/>
    <lineage>
        <taxon>Bacteria</taxon>
        <taxon>Pseudomonadati</taxon>
        <taxon>Acidobacteriota</taxon>
        <taxon>Terriglobia</taxon>
        <taxon>Terriglobales</taxon>
        <taxon>Acidobacteriaceae</taxon>
        <taxon>Telmatobacter</taxon>
    </lineage>
</organism>
<reference evidence="12" key="1">
    <citation type="submission" date="2023-03" db="EMBL/GenBank/DDBJ databases">
        <title>Edaphobacter sp.</title>
        <authorList>
            <person name="Huber K.J."/>
            <person name="Papendorf J."/>
            <person name="Pilke C."/>
            <person name="Bunk B."/>
            <person name="Sproeer C."/>
            <person name="Pester M."/>
        </authorList>
    </citation>
    <scope>NUCLEOTIDE SEQUENCE</scope>
    <source>
        <strain evidence="12">DSM 110680</strain>
    </source>
</reference>
<feature type="transmembrane region" description="Helical" evidence="9">
    <location>
        <begin position="49"/>
        <end position="69"/>
    </location>
</feature>
<evidence type="ECO:0000256" key="2">
    <source>
        <dbReference type="ARBA" id="ARBA00022475"/>
    </source>
</evidence>
<evidence type="ECO:0000256" key="10">
    <source>
        <dbReference type="SAM" id="MobiDB-lite"/>
    </source>
</evidence>
<dbReference type="Gene3D" id="3.10.20.310">
    <property type="entry name" value="membrane protein fhac"/>
    <property type="match status" value="1"/>
</dbReference>
<accession>A0AAU7DGI6</accession>
<evidence type="ECO:0000256" key="7">
    <source>
        <dbReference type="ARBA" id="ARBA00023136"/>
    </source>
</evidence>
<dbReference type="RefSeq" id="WP_348262036.1">
    <property type="nucleotide sequence ID" value="NZ_CP121196.1"/>
</dbReference>
<dbReference type="GO" id="GO:0005886">
    <property type="term" value="C:plasma membrane"/>
    <property type="evidence" value="ECO:0007669"/>
    <property type="project" value="UniProtKB-SubCell"/>
</dbReference>
<dbReference type="AlphaFoldDB" id="A0AAU7DGI6"/>
<dbReference type="Pfam" id="PF08478">
    <property type="entry name" value="POTRA_1"/>
    <property type="match status" value="1"/>
</dbReference>
<dbReference type="InterPro" id="IPR026579">
    <property type="entry name" value="FtsQ"/>
</dbReference>
<protein>
    <recommendedName>
        <fullName evidence="9">Cell division protein FtsQ</fullName>
    </recommendedName>
</protein>
<dbReference type="Gene3D" id="3.40.50.11690">
    <property type="entry name" value="Cell division protein FtsQ/DivIB"/>
    <property type="match status" value="1"/>
</dbReference>
<dbReference type="GO" id="GO:0043093">
    <property type="term" value="P:FtsZ-dependent cytokinesis"/>
    <property type="evidence" value="ECO:0007669"/>
    <property type="project" value="UniProtKB-UniRule"/>
</dbReference>
<dbReference type="PANTHER" id="PTHR35851:SF1">
    <property type="entry name" value="CELL DIVISION PROTEIN FTSQ"/>
    <property type="match status" value="1"/>
</dbReference>
<keyword evidence="8 9" id="KW-0131">Cell cycle</keyword>
<keyword evidence="3" id="KW-0997">Cell inner membrane</keyword>
<evidence type="ECO:0000256" key="6">
    <source>
        <dbReference type="ARBA" id="ARBA00022989"/>
    </source>
</evidence>
<comment type="similarity">
    <text evidence="9">Belongs to the FtsQ/DivIB family. FtsQ subfamily.</text>
</comment>
<dbReference type="Pfam" id="PF03799">
    <property type="entry name" value="FtsQ_DivIB_C"/>
    <property type="match status" value="1"/>
</dbReference>
<feature type="compositionally biased region" description="Low complexity" evidence="10">
    <location>
        <begin position="327"/>
        <end position="339"/>
    </location>
</feature>
<dbReference type="InterPro" id="IPR034746">
    <property type="entry name" value="POTRA"/>
</dbReference>
<dbReference type="HAMAP" id="MF_00911">
    <property type="entry name" value="FtsQ_subfam"/>
    <property type="match status" value="1"/>
</dbReference>
<evidence type="ECO:0000256" key="8">
    <source>
        <dbReference type="ARBA" id="ARBA00023306"/>
    </source>
</evidence>
<name>A0AAU7DGI6_9BACT</name>
<evidence type="ECO:0000256" key="3">
    <source>
        <dbReference type="ARBA" id="ARBA00022519"/>
    </source>
</evidence>
<dbReference type="GO" id="GO:0032153">
    <property type="term" value="C:cell division site"/>
    <property type="evidence" value="ECO:0007669"/>
    <property type="project" value="UniProtKB-UniRule"/>
</dbReference>
<evidence type="ECO:0000256" key="1">
    <source>
        <dbReference type="ARBA" id="ARBA00004370"/>
    </source>
</evidence>
<dbReference type="PROSITE" id="PS51779">
    <property type="entry name" value="POTRA"/>
    <property type="match status" value="1"/>
</dbReference>
<feature type="region of interest" description="Disordered" evidence="10">
    <location>
        <begin position="1"/>
        <end position="32"/>
    </location>
</feature>
<keyword evidence="4 9" id="KW-0132">Cell division</keyword>
<keyword evidence="7 9" id="KW-0472">Membrane</keyword>
<proteinExistence type="inferred from homology"/>
<evidence type="ECO:0000256" key="9">
    <source>
        <dbReference type="HAMAP-Rule" id="MF_00911"/>
    </source>
</evidence>
<dbReference type="PANTHER" id="PTHR35851">
    <property type="entry name" value="CELL DIVISION PROTEIN FTSQ"/>
    <property type="match status" value="1"/>
</dbReference>